<proteinExistence type="predicted"/>
<accession>A0A645CNH0</accession>
<reference evidence="1" key="1">
    <citation type="submission" date="2019-08" db="EMBL/GenBank/DDBJ databases">
        <authorList>
            <person name="Kucharzyk K."/>
            <person name="Murdoch R.W."/>
            <person name="Higgins S."/>
            <person name="Loffler F."/>
        </authorList>
    </citation>
    <scope>NUCLEOTIDE SEQUENCE</scope>
</reference>
<evidence type="ECO:0000313" key="1">
    <source>
        <dbReference type="EMBL" id="MPM78576.1"/>
    </source>
</evidence>
<gene>
    <name evidence="1" type="ORF">SDC9_125587</name>
</gene>
<dbReference type="EMBL" id="VSSQ01028743">
    <property type="protein sequence ID" value="MPM78576.1"/>
    <property type="molecule type" value="Genomic_DNA"/>
</dbReference>
<sequence>MLRTACAPGEKALVPRSLIELVQRAVGEILRIEAVSAGVKQQYQQVPLGQLRGGLEFVAVAEPDAGVRQRLNLSFGITGGNVGVRGGDALRLLPHQLAGLCIHAKDRLAVRLVGIAQHIAVGHGAAGVGIDLPHWDGGVHGHRIGDVLEFGSVSAAVGSQSRLFSHHAIGRLEFQVFIPAAAEAHHGAVCGIDSDVHAVVVVEVSVFLPVVSELAVFASVQSHVGDAIRTVQL</sequence>
<dbReference type="AlphaFoldDB" id="A0A645CNH0"/>
<organism evidence="1">
    <name type="scientific">bioreactor metagenome</name>
    <dbReference type="NCBI Taxonomy" id="1076179"/>
    <lineage>
        <taxon>unclassified sequences</taxon>
        <taxon>metagenomes</taxon>
        <taxon>ecological metagenomes</taxon>
    </lineage>
</organism>
<protein>
    <submittedName>
        <fullName evidence="1">Uncharacterized protein</fullName>
    </submittedName>
</protein>
<name>A0A645CNH0_9ZZZZ</name>
<comment type="caution">
    <text evidence="1">The sequence shown here is derived from an EMBL/GenBank/DDBJ whole genome shotgun (WGS) entry which is preliminary data.</text>
</comment>